<dbReference type="AlphaFoldDB" id="A0A3Q9HSX7"/>
<keyword evidence="2" id="KW-1185">Reference proteome</keyword>
<protein>
    <recommendedName>
        <fullName evidence="3">Molybdenum hydroxylase</fullName>
    </recommendedName>
</protein>
<dbReference type="EMBL" id="CP016379">
    <property type="protein sequence ID" value="AZR74585.1"/>
    <property type="molecule type" value="Genomic_DNA"/>
</dbReference>
<dbReference type="NCBIfam" id="TIGR03309">
    <property type="entry name" value="matur_yqeB"/>
    <property type="match status" value="1"/>
</dbReference>
<dbReference type="KEGG" id="aft:BBF96_15110"/>
<proteinExistence type="predicted"/>
<gene>
    <name evidence="1" type="ORF">BBF96_15110</name>
</gene>
<dbReference type="Proteomes" id="UP000267250">
    <property type="component" value="Chromosome"/>
</dbReference>
<evidence type="ECO:0000313" key="2">
    <source>
        <dbReference type="Proteomes" id="UP000267250"/>
    </source>
</evidence>
<accession>A0A3Q9HSX7</accession>
<dbReference type="OrthoDB" id="9815497at2"/>
<evidence type="ECO:0008006" key="3">
    <source>
        <dbReference type="Google" id="ProtNLM"/>
    </source>
</evidence>
<name>A0A3Q9HSX7_9FIRM</name>
<sequence length="272" mass="29179">MRLQEVKVVIRGGGDLATGVAYRLSRAGFRIIVTELAEPLVVRRTVSLAEAIYRGRMEVEGMIGICVNDLKEAVELVTEGGVIPVLIDPDGKILKYWKPTVVVDAIMAKRNLAGTKMTDAPVVIGLGPGFRAGEDVHAVVETKRGHFLGRVLYEGEALANTGIPGIVAGIGRERVVYSPVAGVFKSEREIGDMIEAGEVFGWIEETPIYAKISGCIRGLLKPGIRVKANVKVGDIDPRKDVSYCYTISDKALAVGGGVLEAVLSLLQNIVEI</sequence>
<organism evidence="1 2">
    <name type="scientific">Anoxybacter fermentans</name>
    <dbReference type="NCBI Taxonomy" id="1323375"/>
    <lineage>
        <taxon>Bacteria</taxon>
        <taxon>Bacillati</taxon>
        <taxon>Bacillota</taxon>
        <taxon>Clostridia</taxon>
        <taxon>Halanaerobiales</taxon>
        <taxon>Anoxybacter</taxon>
    </lineage>
</organism>
<dbReference type="InterPro" id="IPR017695">
    <property type="entry name" value="Se-dep_Mo_hydrolase_YqeB"/>
</dbReference>
<evidence type="ECO:0000313" key="1">
    <source>
        <dbReference type="EMBL" id="AZR74585.1"/>
    </source>
</evidence>
<dbReference type="RefSeq" id="WP_127017947.1">
    <property type="nucleotide sequence ID" value="NZ_CP016379.1"/>
</dbReference>
<reference evidence="1 2" key="1">
    <citation type="submission" date="2016-07" db="EMBL/GenBank/DDBJ databases">
        <title>Genome and transcriptome analysis of iron-reducing fermentative bacteria Anoxybacter fermentans.</title>
        <authorList>
            <person name="Zeng X."/>
            <person name="Shao Z."/>
        </authorList>
    </citation>
    <scope>NUCLEOTIDE SEQUENCE [LARGE SCALE GENOMIC DNA]</scope>
    <source>
        <strain evidence="1 2">DY22613</strain>
    </source>
</reference>